<feature type="disulfide bond" description="Redox-active" evidence="4">
    <location>
        <begin position="116"/>
        <end position="120"/>
    </location>
</feature>
<dbReference type="GO" id="GO:0046872">
    <property type="term" value="F:metal ion binding"/>
    <property type="evidence" value="ECO:0007669"/>
    <property type="project" value="UniProtKB-KW"/>
</dbReference>
<keyword evidence="8" id="KW-1185">Reference proteome</keyword>
<evidence type="ECO:0000259" key="6">
    <source>
        <dbReference type="PROSITE" id="PS51352"/>
    </source>
</evidence>
<keyword evidence="4" id="KW-1015">Disulfide bond</keyword>
<reference evidence="7 8" key="1">
    <citation type="submission" date="2016-10" db="EMBL/GenBank/DDBJ databases">
        <authorList>
            <person name="de Groot N.N."/>
        </authorList>
    </citation>
    <scope>NUCLEOTIDE SEQUENCE [LARGE SCALE GENOMIC DNA]</scope>
    <source>
        <strain evidence="7 8">ATCC 43154</strain>
    </source>
</reference>
<dbReference type="EMBL" id="FOTW01000019">
    <property type="protein sequence ID" value="SFM37958.1"/>
    <property type="molecule type" value="Genomic_DNA"/>
</dbReference>
<keyword evidence="2 3" id="KW-0186">Copper</keyword>
<evidence type="ECO:0000256" key="4">
    <source>
        <dbReference type="PIRSR" id="PIRSR603782-2"/>
    </source>
</evidence>
<evidence type="ECO:0000256" key="5">
    <source>
        <dbReference type="SAM" id="Phobius"/>
    </source>
</evidence>
<feature type="binding site" evidence="3">
    <location>
        <position position="120"/>
    </location>
    <ligand>
        <name>Cu cation</name>
        <dbReference type="ChEBI" id="CHEBI:23378"/>
    </ligand>
</feature>
<proteinExistence type="inferred from homology"/>
<evidence type="ECO:0000313" key="7">
    <source>
        <dbReference type="EMBL" id="SFM37958.1"/>
    </source>
</evidence>
<dbReference type="PROSITE" id="PS51352">
    <property type="entry name" value="THIOREDOXIN_2"/>
    <property type="match status" value="1"/>
</dbReference>
<name>A0A1I4QD22_9BURK</name>
<feature type="domain" description="Thioredoxin" evidence="6">
    <location>
        <begin position="75"/>
        <end position="233"/>
    </location>
</feature>
<dbReference type="SUPFAM" id="SSF52833">
    <property type="entry name" value="Thioredoxin-like"/>
    <property type="match status" value="1"/>
</dbReference>
<dbReference type="Pfam" id="PF02630">
    <property type="entry name" value="SCO1-SenC"/>
    <property type="match status" value="1"/>
</dbReference>
<keyword evidence="5" id="KW-0812">Transmembrane</keyword>
<dbReference type="PANTHER" id="PTHR12151">
    <property type="entry name" value="ELECTRON TRANSPORT PROTIN SCO1/SENC FAMILY MEMBER"/>
    <property type="match status" value="1"/>
</dbReference>
<comment type="similarity">
    <text evidence="1">Belongs to the SCO1/2 family.</text>
</comment>
<dbReference type="STRING" id="758825.SAMN02982985_03845"/>
<keyword evidence="5" id="KW-0472">Membrane</keyword>
<evidence type="ECO:0000256" key="2">
    <source>
        <dbReference type="ARBA" id="ARBA00023008"/>
    </source>
</evidence>
<dbReference type="InterPro" id="IPR003782">
    <property type="entry name" value="SCO1/SenC"/>
</dbReference>
<gene>
    <name evidence="7" type="ORF">SAMN02982985_03845</name>
</gene>
<dbReference type="InterPro" id="IPR013766">
    <property type="entry name" value="Thioredoxin_domain"/>
</dbReference>
<dbReference type="PANTHER" id="PTHR12151:SF25">
    <property type="entry name" value="LINALOOL DEHYDRATASE_ISOMERASE DOMAIN-CONTAINING PROTEIN"/>
    <property type="match status" value="1"/>
</dbReference>
<dbReference type="CDD" id="cd02968">
    <property type="entry name" value="SCO"/>
    <property type="match status" value="1"/>
</dbReference>
<sequence>MHAVSQAQEGSTAIAIDAADAVTTGAVSRWRRWLRGWGPALAMCALALAGLLLFDHLTRGFQAVTSDGVRRIDLVRAPRPLPPIQLVDSSGARFSLADIAGPSGQSTLITLVYTHCVDVCRTAASGQAYLQQELRARGLDQQVRQLTISFDPKRDTPEALRAYARSMQADPLRWRFASVADAADLARLLKAFEVVVLPDGRGGLVHNGAIFVADPLGRLVQTYDLDRPDQALADLLLD</sequence>
<accession>A0A1I4QD22</accession>
<organism evidence="7 8">
    <name type="scientific">Rugamonas rubra</name>
    <dbReference type="NCBI Taxonomy" id="758825"/>
    <lineage>
        <taxon>Bacteria</taxon>
        <taxon>Pseudomonadati</taxon>
        <taxon>Pseudomonadota</taxon>
        <taxon>Betaproteobacteria</taxon>
        <taxon>Burkholderiales</taxon>
        <taxon>Oxalobacteraceae</taxon>
        <taxon>Telluria group</taxon>
        <taxon>Rugamonas</taxon>
    </lineage>
</organism>
<dbReference type="AlphaFoldDB" id="A0A1I4QD22"/>
<evidence type="ECO:0000256" key="1">
    <source>
        <dbReference type="ARBA" id="ARBA00010996"/>
    </source>
</evidence>
<feature type="binding site" evidence="3">
    <location>
        <position position="116"/>
    </location>
    <ligand>
        <name>Cu cation</name>
        <dbReference type="ChEBI" id="CHEBI:23378"/>
    </ligand>
</feature>
<evidence type="ECO:0000256" key="3">
    <source>
        <dbReference type="PIRSR" id="PIRSR603782-1"/>
    </source>
</evidence>
<keyword evidence="5" id="KW-1133">Transmembrane helix</keyword>
<dbReference type="RefSeq" id="WP_245774345.1">
    <property type="nucleotide sequence ID" value="NZ_FOTW01000019.1"/>
</dbReference>
<dbReference type="Gene3D" id="3.40.30.10">
    <property type="entry name" value="Glutaredoxin"/>
    <property type="match status" value="1"/>
</dbReference>
<feature type="binding site" evidence="3">
    <location>
        <position position="206"/>
    </location>
    <ligand>
        <name>Cu cation</name>
        <dbReference type="ChEBI" id="CHEBI:23378"/>
    </ligand>
</feature>
<evidence type="ECO:0000313" key="8">
    <source>
        <dbReference type="Proteomes" id="UP000199470"/>
    </source>
</evidence>
<dbReference type="InterPro" id="IPR036249">
    <property type="entry name" value="Thioredoxin-like_sf"/>
</dbReference>
<feature type="transmembrane region" description="Helical" evidence="5">
    <location>
        <begin position="36"/>
        <end position="54"/>
    </location>
</feature>
<protein>
    <submittedName>
        <fullName evidence="7">Protein SCO1/2</fullName>
    </submittedName>
</protein>
<dbReference type="Proteomes" id="UP000199470">
    <property type="component" value="Unassembled WGS sequence"/>
</dbReference>
<keyword evidence="3" id="KW-0479">Metal-binding</keyword>